<dbReference type="InterPro" id="IPR001005">
    <property type="entry name" value="SANT/Myb"/>
</dbReference>
<accession>A0AAW1GY32</accession>
<evidence type="ECO:0000313" key="4">
    <source>
        <dbReference type="EMBL" id="KAK9668978.1"/>
    </source>
</evidence>
<keyword evidence="5" id="KW-1185">Reference proteome</keyword>
<dbReference type="InterPro" id="IPR044822">
    <property type="entry name" value="Myb_DNA-bind_4"/>
</dbReference>
<comment type="caution">
    <text evidence="4">The sequence shown here is derived from an EMBL/GenBank/DDBJ whole genome shotgun (WGS) entry which is preliminary data.</text>
</comment>
<dbReference type="PANTHER" id="PTHR47211:SF3">
    <property type="entry name" value="TRIHELIX TRANSCRIPTION FACTOR ASR3-LIKE"/>
    <property type="match status" value="1"/>
</dbReference>
<sequence length="313" mass="35941">MKEEQCGVLNQGITEEKNRRHPRWTREETLTLIQAKDIAENLPNKGRKISSFENNDSNGNGNSEPKWVMISEYCKSQGVGREPAQCRKRWSNLIGDYKRIKCWEDNLNNNNNNKGEESYWVMRNDLRKERKLPVSFDWEVFKVLVGREMGGVMSPVPLQAVVVAVVEEGEGEGEGEKIVNDGECLGVEDVGDEKEEVLELGLKSIDQMFEKSFVKERDEPNSDGLRESWPGIYWDSQEKAKRRRLSTDDSKSNDIEAEMMRVLEENNKMVNAQLEIHNKNVKLDREQRKETNDVLVAALGKLTNVLVKIAEKL</sequence>
<feature type="compositionally biased region" description="Low complexity" evidence="2">
    <location>
        <begin position="51"/>
        <end position="64"/>
    </location>
</feature>
<evidence type="ECO:0000313" key="5">
    <source>
        <dbReference type="Proteomes" id="UP001443914"/>
    </source>
</evidence>
<dbReference type="Pfam" id="PF13837">
    <property type="entry name" value="Myb_DNA-bind_4"/>
    <property type="match status" value="1"/>
</dbReference>
<feature type="coiled-coil region" evidence="1">
    <location>
        <begin position="260"/>
        <end position="289"/>
    </location>
</feature>
<evidence type="ECO:0000256" key="2">
    <source>
        <dbReference type="SAM" id="MobiDB-lite"/>
    </source>
</evidence>
<proteinExistence type="predicted"/>
<dbReference type="PANTHER" id="PTHR47211">
    <property type="entry name" value="TRIHELIX TRANSCRIPTION FACTOR ASR3"/>
    <property type="match status" value="1"/>
</dbReference>
<protein>
    <recommendedName>
        <fullName evidence="3">Myb-like domain-containing protein</fullName>
    </recommendedName>
</protein>
<feature type="domain" description="Myb-like" evidence="3">
    <location>
        <begin position="16"/>
        <end position="94"/>
    </location>
</feature>
<dbReference type="Proteomes" id="UP001443914">
    <property type="component" value="Unassembled WGS sequence"/>
</dbReference>
<dbReference type="PROSITE" id="PS50090">
    <property type="entry name" value="MYB_LIKE"/>
    <property type="match status" value="1"/>
</dbReference>
<dbReference type="EMBL" id="JBDFQZ010000013">
    <property type="protein sequence ID" value="KAK9668978.1"/>
    <property type="molecule type" value="Genomic_DNA"/>
</dbReference>
<dbReference type="AlphaFoldDB" id="A0AAW1GY32"/>
<evidence type="ECO:0000256" key="1">
    <source>
        <dbReference type="SAM" id="Coils"/>
    </source>
</evidence>
<reference evidence="4" key="1">
    <citation type="submission" date="2024-03" db="EMBL/GenBank/DDBJ databases">
        <title>WGS assembly of Saponaria officinalis var. Norfolk2.</title>
        <authorList>
            <person name="Jenkins J."/>
            <person name="Shu S."/>
            <person name="Grimwood J."/>
            <person name="Barry K."/>
            <person name="Goodstein D."/>
            <person name="Schmutz J."/>
            <person name="Leebens-Mack J."/>
            <person name="Osbourn A."/>
        </authorList>
    </citation>
    <scope>NUCLEOTIDE SEQUENCE [LARGE SCALE GENOMIC DNA]</scope>
    <source>
        <strain evidence="4">JIC</strain>
    </source>
</reference>
<keyword evidence="1" id="KW-0175">Coiled coil</keyword>
<feature type="region of interest" description="Disordered" evidence="2">
    <location>
        <begin position="1"/>
        <end position="22"/>
    </location>
</feature>
<gene>
    <name evidence="4" type="ORF">RND81_13G100500</name>
</gene>
<organism evidence="4 5">
    <name type="scientific">Saponaria officinalis</name>
    <name type="common">Common soapwort</name>
    <name type="synonym">Lychnis saponaria</name>
    <dbReference type="NCBI Taxonomy" id="3572"/>
    <lineage>
        <taxon>Eukaryota</taxon>
        <taxon>Viridiplantae</taxon>
        <taxon>Streptophyta</taxon>
        <taxon>Embryophyta</taxon>
        <taxon>Tracheophyta</taxon>
        <taxon>Spermatophyta</taxon>
        <taxon>Magnoliopsida</taxon>
        <taxon>eudicotyledons</taxon>
        <taxon>Gunneridae</taxon>
        <taxon>Pentapetalae</taxon>
        <taxon>Caryophyllales</taxon>
        <taxon>Caryophyllaceae</taxon>
        <taxon>Caryophylleae</taxon>
        <taxon>Saponaria</taxon>
    </lineage>
</organism>
<evidence type="ECO:0000259" key="3">
    <source>
        <dbReference type="PROSITE" id="PS50090"/>
    </source>
</evidence>
<feature type="region of interest" description="Disordered" evidence="2">
    <location>
        <begin position="44"/>
        <end position="64"/>
    </location>
</feature>
<name>A0AAW1GY32_SAPOF</name>
<dbReference type="Gene3D" id="1.10.10.60">
    <property type="entry name" value="Homeodomain-like"/>
    <property type="match status" value="1"/>
</dbReference>